<name>A0A177K811_9MICO</name>
<evidence type="ECO:0000259" key="4">
    <source>
        <dbReference type="PROSITE" id="PS50932"/>
    </source>
</evidence>
<dbReference type="OrthoDB" id="2854648at2"/>
<dbReference type="PANTHER" id="PTHR30146">
    <property type="entry name" value="LACI-RELATED TRANSCRIPTIONAL REPRESSOR"/>
    <property type="match status" value="1"/>
</dbReference>
<keyword evidence="3" id="KW-0804">Transcription</keyword>
<keyword evidence="2" id="KW-0238">DNA-binding</keyword>
<feature type="domain" description="HTH lacI-type" evidence="4">
    <location>
        <begin position="3"/>
        <end position="57"/>
    </location>
</feature>
<evidence type="ECO:0000313" key="6">
    <source>
        <dbReference type="Proteomes" id="UP000076998"/>
    </source>
</evidence>
<dbReference type="SUPFAM" id="SSF53822">
    <property type="entry name" value="Periplasmic binding protein-like I"/>
    <property type="match status" value="1"/>
</dbReference>
<sequence>MGATMHDVARVAGVSIKTVSNVVNDYPYVRDDTRRRVQEAIAKLSYRPNVSARGLRSGRTGVIALAVPALRENYFAEMADHIIRLADTRGVGVVVEQTGGHRDAEILAISGGRRRLTDGLLLSPVNLGQLDVDMLDVDYPLVLLGDRIFNGPTDHVAIHNTAAARAGVEHLLSLGRRRIAILGGSDDDPAQPSSASLRLAGYREALAAAGVPEDPALIRPLLHWTRDAGSEAVHALVAEGVAFDGLFALNDTLALGALRGLAREGVTVPDDVAVLGFDNIDEARFSVPSLSSVDAGKEQIAETALDLLLERISEKGPRKDPRTVQPAFSVVARESTGFGGGDV</sequence>
<keyword evidence="1" id="KW-0805">Transcription regulation</keyword>
<dbReference type="GO" id="GO:0003700">
    <property type="term" value="F:DNA-binding transcription factor activity"/>
    <property type="evidence" value="ECO:0007669"/>
    <property type="project" value="TreeGrafter"/>
</dbReference>
<dbReference type="Gene3D" id="1.10.260.40">
    <property type="entry name" value="lambda repressor-like DNA-binding domains"/>
    <property type="match status" value="1"/>
</dbReference>
<evidence type="ECO:0000256" key="2">
    <source>
        <dbReference type="ARBA" id="ARBA00023125"/>
    </source>
</evidence>
<dbReference type="PANTHER" id="PTHR30146:SF109">
    <property type="entry name" value="HTH-TYPE TRANSCRIPTIONAL REGULATOR GALS"/>
    <property type="match status" value="1"/>
</dbReference>
<dbReference type="GO" id="GO:0000976">
    <property type="term" value="F:transcription cis-regulatory region binding"/>
    <property type="evidence" value="ECO:0007669"/>
    <property type="project" value="TreeGrafter"/>
</dbReference>
<proteinExistence type="predicted"/>
<dbReference type="InterPro" id="IPR000843">
    <property type="entry name" value="HTH_LacI"/>
</dbReference>
<evidence type="ECO:0000313" key="5">
    <source>
        <dbReference type="EMBL" id="OAH48945.1"/>
    </source>
</evidence>
<dbReference type="PROSITE" id="PS00356">
    <property type="entry name" value="HTH_LACI_1"/>
    <property type="match status" value="1"/>
</dbReference>
<dbReference type="PROSITE" id="PS50932">
    <property type="entry name" value="HTH_LACI_2"/>
    <property type="match status" value="1"/>
</dbReference>
<dbReference type="AlphaFoldDB" id="A0A177K811"/>
<dbReference type="SMART" id="SM00354">
    <property type="entry name" value="HTH_LACI"/>
    <property type="match status" value="1"/>
</dbReference>
<dbReference type="InterPro" id="IPR046335">
    <property type="entry name" value="LacI/GalR-like_sensor"/>
</dbReference>
<dbReference type="PRINTS" id="PR00036">
    <property type="entry name" value="HTHLACI"/>
</dbReference>
<protein>
    <submittedName>
        <fullName evidence="5">LacI family transcriptional regulator</fullName>
    </submittedName>
</protein>
<dbReference type="CDD" id="cd01392">
    <property type="entry name" value="HTH_LacI"/>
    <property type="match status" value="1"/>
</dbReference>
<reference evidence="5 6" key="1">
    <citation type="submission" date="2016-02" db="EMBL/GenBank/DDBJ databases">
        <authorList>
            <person name="Wen L."/>
            <person name="He K."/>
            <person name="Yang H."/>
        </authorList>
    </citation>
    <scope>NUCLEOTIDE SEQUENCE [LARGE SCALE GENOMIC DNA]</scope>
    <source>
        <strain evidence="5 6">CD11_3</strain>
    </source>
</reference>
<dbReference type="Pfam" id="PF13377">
    <property type="entry name" value="Peripla_BP_3"/>
    <property type="match status" value="1"/>
</dbReference>
<dbReference type="Gene3D" id="3.40.50.2300">
    <property type="match status" value="2"/>
</dbReference>
<dbReference type="Pfam" id="PF00356">
    <property type="entry name" value="LacI"/>
    <property type="match status" value="1"/>
</dbReference>
<dbReference type="Proteomes" id="UP000076998">
    <property type="component" value="Unassembled WGS sequence"/>
</dbReference>
<dbReference type="SUPFAM" id="SSF47413">
    <property type="entry name" value="lambda repressor-like DNA-binding domains"/>
    <property type="match status" value="1"/>
</dbReference>
<organism evidence="5 6">
    <name type="scientific">Microbacterium oleivorans</name>
    <dbReference type="NCBI Taxonomy" id="273677"/>
    <lineage>
        <taxon>Bacteria</taxon>
        <taxon>Bacillati</taxon>
        <taxon>Actinomycetota</taxon>
        <taxon>Actinomycetes</taxon>
        <taxon>Micrococcales</taxon>
        <taxon>Microbacteriaceae</taxon>
        <taxon>Microbacterium</taxon>
    </lineage>
</organism>
<evidence type="ECO:0000256" key="1">
    <source>
        <dbReference type="ARBA" id="ARBA00023015"/>
    </source>
</evidence>
<dbReference type="EMBL" id="LSTV01000005">
    <property type="protein sequence ID" value="OAH48945.1"/>
    <property type="molecule type" value="Genomic_DNA"/>
</dbReference>
<dbReference type="InterPro" id="IPR028082">
    <property type="entry name" value="Peripla_BP_I"/>
</dbReference>
<dbReference type="InterPro" id="IPR010982">
    <property type="entry name" value="Lambda_DNA-bd_dom_sf"/>
</dbReference>
<gene>
    <name evidence="5" type="ORF">AYL44_13080</name>
</gene>
<accession>A0A177K811</accession>
<comment type="caution">
    <text evidence="5">The sequence shown here is derived from an EMBL/GenBank/DDBJ whole genome shotgun (WGS) entry which is preliminary data.</text>
</comment>
<dbReference type="CDD" id="cd06267">
    <property type="entry name" value="PBP1_LacI_sugar_binding-like"/>
    <property type="match status" value="1"/>
</dbReference>
<evidence type="ECO:0000256" key="3">
    <source>
        <dbReference type="ARBA" id="ARBA00023163"/>
    </source>
</evidence>